<feature type="region of interest" description="Disordered" evidence="1">
    <location>
        <begin position="1"/>
        <end position="57"/>
    </location>
</feature>
<dbReference type="Pfam" id="PF14977">
    <property type="entry name" value="FAM194"/>
    <property type="match status" value="1"/>
</dbReference>
<accession>F6RJ79</accession>
<keyword evidence="2" id="KW-1133">Transmembrane helix</keyword>
<evidence type="ECO:0000313" key="5">
    <source>
        <dbReference type="Proteomes" id="UP000002280"/>
    </source>
</evidence>
<keyword evidence="5" id="KW-1185">Reference proteome</keyword>
<evidence type="ECO:0000313" key="4">
    <source>
        <dbReference type="Ensembl" id="ENSMODP00000033584.3"/>
    </source>
</evidence>
<reference evidence="4" key="2">
    <citation type="submission" date="2025-08" db="UniProtKB">
        <authorList>
            <consortium name="Ensembl"/>
        </authorList>
    </citation>
    <scope>IDENTIFICATION</scope>
</reference>
<evidence type="ECO:0000256" key="1">
    <source>
        <dbReference type="SAM" id="MobiDB-lite"/>
    </source>
</evidence>
<feature type="compositionally biased region" description="Basic and acidic residues" evidence="1">
    <location>
        <begin position="13"/>
        <end position="30"/>
    </location>
</feature>
<organism evidence="4 5">
    <name type="scientific">Monodelphis domestica</name>
    <name type="common">Gray short-tailed opossum</name>
    <dbReference type="NCBI Taxonomy" id="13616"/>
    <lineage>
        <taxon>Eukaryota</taxon>
        <taxon>Metazoa</taxon>
        <taxon>Chordata</taxon>
        <taxon>Craniata</taxon>
        <taxon>Vertebrata</taxon>
        <taxon>Euteleostomi</taxon>
        <taxon>Mammalia</taxon>
        <taxon>Metatheria</taxon>
        <taxon>Didelphimorphia</taxon>
        <taxon>Didelphidae</taxon>
        <taxon>Monodelphis</taxon>
    </lineage>
</organism>
<dbReference type="OMA" id="QEMCRHI"/>
<dbReference type="CTD" id="125639901"/>
<dbReference type="Bgee" id="ENSMODG00000046894">
    <property type="expression patterns" value="Expressed in spermatid and 4 other cell types or tissues"/>
</dbReference>
<feature type="domain" description="FAM194 C-terminal" evidence="3">
    <location>
        <begin position="395"/>
        <end position="597"/>
    </location>
</feature>
<sequence length="954" mass="108009">MRSHKSLMPARSFLDRNKKDIAGEGKNMSKDRKKKNRDKLPRKGIVTTSSPEIPAPKEDVLPANISNMSNFAKSNTELYHRYKELAPKLLDEISKLLITCRSLGIVMPRGIKNIFEFTWEELIMEPPSPTSSKIAGLDVLFGSTSPNMDLSLSPGLSRKPMAKNSPYPSPSYIQPISNSQQTLHKFQKKSIYLLSELLALKLKMMIESSSVSSHMDLSRHLTESNQLLRFKAKEMILESMLDTVGLGKGGGGNPLQVYTAIGVNCPYQLTYQSSNACLSFSLSGAKEKRETPSKNKIITAEESNGKILGSSAPSELFIPNDPCIQAREKLQAMCRMIEAERNSWKGRRYSFPIVLHNYIDKRSNFHPSSPFKKDSKTALNATERAPYPIGHHSQSLETKWKRAFRFHYSFYDGTTFVFYPSGHVAVSQIPTCCKGRYTTCIFNDTSNFPIIGLFTAEGHGSVNYNLKNRCPCMFMMNHEGGSIKDSSGHTVHKWNWTSKKRTLLSLEYKMNEQIKLRVFGQDCITLTFSDLNESVSLVISPTDCPHGVPREKRYSFRSSTEERTSKMIRALVEIKKRFQKTVTQFMNSVLLLAGLLTIDYPLKDEIELGRFRKKSPSHIQWIQKSASESLSHTHSTVHTSSADSFRDDSSSGILSTLQRKSIRSLSRGPVRSKSATMAELRPSNAWAIALADCPLMLRKFLLKEDTSLGCRCLVKIPIVSDLEFEQFISAPRSPDQILVVGVMTSQNPTKASHLEWTLDRLYLHNQYGRPSPCIQCRHDPYRLLRYDINGILRKDPPLLVQKYAVMPGMILMFSGGKLLFGGSVFNGYGSCSKKNLLKQIFWAHQHSKMGYFLPENFKFSTLSPFFQSSEGHKNQEEKQQQETVKEIIPEERSFATEEIIEEDFRKKFVTSPSPISGKPMLLETLIESGPPTLLELKIRKKSISSRKREKKSRK</sequence>
<proteinExistence type="predicted"/>
<dbReference type="OrthoDB" id="6351677at2759"/>
<dbReference type="HOGENOM" id="CLU_258056_0_0_1"/>
<keyword evidence="2" id="KW-0812">Transmembrane</keyword>
<protein>
    <submittedName>
        <fullName evidence="4">Chromosome 6 open reading frame, human C3orf20</fullName>
    </submittedName>
</protein>
<dbReference type="GeneID" id="100026100"/>
<dbReference type="Proteomes" id="UP000002280">
    <property type="component" value="Chromosome 6"/>
</dbReference>
<feature type="transmembrane region" description="Helical" evidence="2">
    <location>
        <begin position="803"/>
        <end position="825"/>
    </location>
</feature>
<reference evidence="4" key="3">
    <citation type="submission" date="2025-09" db="UniProtKB">
        <authorList>
            <consortium name="Ensembl"/>
        </authorList>
    </citation>
    <scope>IDENTIFICATION</scope>
</reference>
<dbReference type="PANTHER" id="PTHR23093">
    <property type="entry name" value="SIMILAR TO CHROMOSOME 3 OPEN READING FRAME 20"/>
    <property type="match status" value="1"/>
</dbReference>
<dbReference type="eggNOG" id="KOG4106">
    <property type="taxonomic scope" value="Eukaryota"/>
</dbReference>
<evidence type="ECO:0000259" key="3">
    <source>
        <dbReference type="Pfam" id="PF14977"/>
    </source>
</evidence>
<dbReference type="PANTHER" id="PTHR23093:SF20">
    <property type="entry name" value="SIMILAR TO CHROMOSOME 3 OPEN READING FRAME 20"/>
    <property type="match status" value="1"/>
</dbReference>
<name>F6RJ79_MONDO</name>
<dbReference type="FunCoup" id="F6RJ79">
    <property type="interactions" value="128"/>
</dbReference>
<dbReference type="KEGG" id="mdo:100026100"/>
<dbReference type="Ensembl" id="ENSMODT00000035163.3">
    <property type="protein sequence ID" value="ENSMODP00000033584.3"/>
    <property type="gene ID" value="ENSMODG00000046894.1"/>
</dbReference>
<evidence type="ECO:0000256" key="2">
    <source>
        <dbReference type="SAM" id="Phobius"/>
    </source>
</evidence>
<reference evidence="4 5" key="1">
    <citation type="journal article" date="2007" name="Nature">
        <title>Genome of the marsupial Monodelphis domestica reveals innovation in non-coding sequences.</title>
        <authorList>
            <person name="Mikkelsen T.S."/>
            <person name="Wakefield M.J."/>
            <person name="Aken B."/>
            <person name="Amemiya C.T."/>
            <person name="Chang J.L."/>
            <person name="Duke S."/>
            <person name="Garber M."/>
            <person name="Gentles A.J."/>
            <person name="Goodstadt L."/>
            <person name="Heger A."/>
            <person name="Jurka J."/>
            <person name="Kamal M."/>
            <person name="Mauceli E."/>
            <person name="Searle S.M."/>
            <person name="Sharpe T."/>
            <person name="Baker M.L."/>
            <person name="Batzer M.A."/>
            <person name="Benos P.V."/>
            <person name="Belov K."/>
            <person name="Clamp M."/>
            <person name="Cook A."/>
            <person name="Cuff J."/>
            <person name="Das R."/>
            <person name="Davidow L."/>
            <person name="Deakin J.E."/>
            <person name="Fazzari M.J."/>
            <person name="Glass J.L."/>
            <person name="Grabherr M."/>
            <person name="Greally J.M."/>
            <person name="Gu W."/>
            <person name="Hore T.A."/>
            <person name="Huttley G.A."/>
            <person name="Kleber M."/>
            <person name="Jirtle R.L."/>
            <person name="Koina E."/>
            <person name="Lee J.T."/>
            <person name="Mahony S."/>
            <person name="Marra M.A."/>
            <person name="Miller R.D."/>
            <person name="Nicholls R.D."/>
            <person name="Oda M."/>
            <person name="Papenfuss A.T."/>
            <person name="Parra Z.E."/>
            <person name="Pollock D.D."/>
            <person name="Ray D.A."/>
            <person name="Schein J.E."/>
            <person name="Speed T.P."/>
            <person name="Thompson K."/>
            <person name="VandeBerg J.L."/>
            <person name="Wade C.M."/>
            <person name="Walker J.A."/>
            <person name="Waters P.D."/>
            <person name="Webber C."/>
            <person name="Weidman J.R."/>
            <person name="Xie X."/>
            <person name="Zody M.C."/>
            <person name="Baldwin J."/>
            <person name="Abdouelleil A."/>
            <person name="Abdulkadir J."/>
            <person name="Abebe A."/>
            <person name="Abera B."/>
            <person name="Abreu J."/>
            <person name="Acer S.C."/>
            <person name="Aftuck L."/>
            <person name="Alexander A."/>
            <person name="An P."/>
            <person name="Anderson E."/>
            <person name="Anderson S."/>
            <person name="Arachi H."/>
            <person name="Azer M."/>
            <person name="Bachantsang P."/>
            <person name="Barry A."/>
            <person name="Bayul T."/>
            <person name="Berlin A."/>
            <person name="Bessette D."/>
            <person name="Bloom T."/>
            <person name="Bloom T."/>
            <person name="Boguslavskiy L."/>
            <person name="Bonnet C."/>
            <person name="Boukhgalter B."/>
            <person name="Bourzgui I."/>
            <person name="Brown A."/>
            <person name="Cahill P."/>
            <person name="Channer S."/>
            <person name="Cheshatsang Y."/>
            <person name="Chuda L."/>
            <person name="Citroen M."/>
            <person name="Collymore A."/>
            <person name="Cooke P."/>
            <person name="Costello M."/>
            <person name="D'Aco K."/>
            <person name="Daza R."/>
            <person name="De Haan G."/>
            <person name="DeGray S."/>
            <person name="DeMaso C."/>
            <person name="Dhargay N."/>
            <person name="Dooley K."/>
            <person name="Dooley E."/>
            <person name="Doricent M."/>
            <person name="Dorje P."/>
            <person name="Dorjee K."/>
            <person name="Dupes A."/>
            <person name="Elong R."/>
            <person name="Falk J."/>
            <person name="Farina A."/>
            <person name="Faro S."/>
            <person name="Ferguson D."/>
            <person name="Fisher S."/>
            <person name="Foley C.D."/>
            <person name="Franke A."/>
            <person name="Friedrich D."/>
            <person name="Gadbois L."/>
            <person name="Gearin G."/>
            <person name="Gearin C.R."/>
            <person name="Giannoukos G."/>
            <person name="Goode T."/>
            <person name="Graham J."/>
            <person name="Grandbois E."/>
            <person name="Grewal S."/>
            <person name="Gyaltsen K."/>
            <person name="Hafez N."/>
            <person name="Hagos B."/>
            <person name="Hall J."/>
            <person name="Henson C."/>
            <person name="Hollinger A."/>
            <person name="Honan T."/>
            <person name="Huard M.D."/>
            <person name="Hughes L."/>
            <person name="Hurhula B."/>
            <person name="Husby M.E."/>
            <person name="Kamat A."/>
            <person name="Kanga B."/>
            <person name="Kashin S."/>
            <person name="Khazanovich D."/>
            <person name="Kisner P."/>
            <person name="Lance K."/>
            <person name="Lara M."/>
            <person name="Lee W."/>
            <person name="Lennon N."/>
            <person name="Letendre F."/>
            <person name="LeVine R."/>
            <person name="Lipovsky A."/>
            <person name="Liu X."/>
            <person name="Liu J."/>
            <person name="Liu S."/>
            <person name="Lokyitsang T."/>
            <person name="Lokyitsang Y."/>
            <person name="Lubonja R."/>
            <person name="Lui A."/>
            <person name="MacDonald P."/>
            <person name="Magnisalis V."/>
            <person name="Maru K."/>
            <person name="Matthews C."/>
            <person name="McCusker W."/>
            <person name="McDonough S."/>
            <person name="Mehta T."/>
            <person name="Meldrim J."/>
            <person name="Meneus L."/>
            <person name="Mihai O."/>
            <person name="Mihalev A."/>
            <person name="Mihova T."/>
            <person name="Mittelman R."/>
            <person name="Mlenga V."/>
            <person name="Montmayeur A."/>
            <person name="Mulrain L."/>
            <person name="Navidi A."/>
            <person name="Naylor J."/>
            <person name="Negash T."/>
            <person name="Nguyen T."/>
            <person name="Nguyen N."/>
            <person name="Nicol R."/>
            <person name="Norbu C."/>
            <person name="Norbu N."/>
            <person name="Novod N."/>
            <person name="O'Neill B."/>
            <person name="Osman S."/>
            <person name="Markiewicz E."/>
            <person name="Oyono O.L."/>
            <person name="Patti C."/>
            <person name="Phunkhang P."/>
            <person name="Pierre F."/>
            <person name="Priest M."/>
            <person name="Raghuraman S."/>
            <person name="Rege F."/>
            <person name="Reyes R."/>
            <person name="Rise C."/>
            <person name="Rogov P."/>
            <person name="Ross K."/>
            <person name="Ryan E."/>
            <person name="Settipalli S."/>
            <person name="Shea T."/>
            <person name="Sherpa N."/>
            <person name="Shi L."/>
            <person name="Shih D."/>
            <person name="Sparrow T."/>
            <person name="Spaulding J."/>
            <person name="Stalker J."/>
            <person name="Stange-Thomann N."/>
            <person name="Stavropoulos S."/>
            <person name="Stone C."/>
            <person name="Strader C."/>
            <person name="Tesfaye S."/>
            <person name="Thomson T."/>
            <person name="Thoulutsang Y."/>
            <person name="Thoulutsang D."/>
            <person name="Topham K."/>
            <person name="Topping I."/>
            <person name="Tsamla T."/>
            <person name="Vassiliev H."/>
            <person name="Vo A."/>
            <person name="Wangchuk T."/>
            <person name="Wangdi T."/>
            <person name="Weiand M."/>
            <person name="Wilkinson J."/>
            <person name="Wilson A."/>
            <person name="Yadav S."/>
            <person name="Young G."/>
            <person name="Yu Q."/>
            <person name="Zembek L."/>
            <person name="Zhong D."/>
            <person name="Zimmer A."/>
            <person name="Zwirko Z."/>
            <person name="Jaffe D.B."/>
            <person name="Alvarez P."/>
            <person name="Brockman W."/>
            <person name="Butler J."/>
            <person name="Chin C."/>
            <person name="Gnerre S."/>
            <person name="MacCallum I."/>
            <person name="Graves J.A."/>
            <person name="Ponting C.P."/>
            <person name="Breen M."/>
            <person name="Samollow P.B."/>
            <person name="Lander E.S."/>
            <person name="Lindblad-Toh K."/>
        </authorList>
    </citation>
    <scope>NUCLEOTIDE SEQUENCE [LARGE SCALE GENOMIC DNA]</scope>
</reference>
<keyword evidence="2" id="KW-0472">Membrane</keyword>
<dbReference type="InterPro" id="IPR029281">
    <property type="entry name" value="FAM194_C"/>
</dbReference>
<feature type="compositionally biased region" description="Basic residues" evidence="1">
    <location>
        <begin position="31"/>
        <end position="42"/>
    </location>
</feature>
<dbReference type="AlphaFoldDB" id="F6RJ79"/>
<dbReference type="GeneTree" id="ENSGT00940000153655"/>
<dbReference type="STRING" id="13616.ENSMODP00000033584"/>
<dbReference type="InParanoid" id="F6RJ79"/>